<accession>A0A238VFC6</accession>
<dbReference type="PROSITE" id="PS51257">
    <property type="entry name" value="PROKAR_LIPOPROTEIN"/>
    <property type="match status" value="1"/>
</dbReference>
<proteinExistence type="predicted"/>
<feature type="region of interest" description="Disordered" evidence="1">
    <location>
        <begin position="22"/>
        <end position="48"/>
    </location>
</feature>
<evidence type="ECO:0000256" key="2">
    <source>
        <dbReference type="SAM" id="SignalP"/>
    </source>
</evidence>
<gene>
    <name evidence="3" type="ORF">SAMN06265360_102192</name>
</gene>
<dbReference type="AlphaFoldDB" id="A0A238VFC6"/>
<keyword evidence="4" id="KW-1185">Reference proteome</keyword>
<reference evidence="3 4" key="1">
    <citation type="submission" date="2017-06" db="EMBL/GenBank/DDBJ databases">
        <authorList>
            <person name="Kim H.J."/>
            <person name="Triplett B.A."/>
        </authorList>
    </citation>
    <scope>NUCLEOTIDE SEQUENCE [LARGE SCALE GENOMIC DNA]</scope>
    <source>
        <strain evidence="3 4">DSM 45207</strain>
    </source>
</reference>
<dbReference type="EMBL" id="FZNW01000002">
    <property type="protein sequence ID" value="SNR33090.1"/>
    <property type="molecule type" value="Genomic_DNA"/>
</dbReference>
<organism evidence="3 4">
    <name type="scientific">Haloechinothrix alba</name>
    <dbReference type="NCBI Taxonomy" id="664784"/>
    <lineage>
        <taxon>Bacteria</taxon>
        <taxon>Bacillati</taxon>
        <taxon>Actinomycetota</taxon>
        <taxon>Actinomycetes</taxon>
        <taxon>Pseudonocardiales</taxon>
        <taxon>Pseudonocardiaceae</taxon>
        <taxon>Haloechinothrix</taxon>
    </lineage>
</organism>
<evidence type="ECO:0000256" key="1">
    <source>
        <dbReference type="SAM" id="MobiDB-lite"/>
    </source>
</evidence>
<dbReference type="OrthoDB" id="4202326at2"/>
<dbReference type="RefSeq" id="WP_141134552.1">
    <property type="nucleotide sequence ID" value="NZ_FZNW01000002.1"/>
</dbReference>
<sequence>MLRSRTAVAGAVLATLLAAGCGSDDGAGEPPVADSSGTPEQDGASNGADVDDEVLAWTGTICTALQDSGAAIEMPEIDPTHPESAREGFLDFLGSLDTEFGSLDDTLRDVGPPPVDGGEDTYDAAMETLQESREAVQEAMVSLEEAEVTDEESFQAAVVEAGAKMEELGSRDGPSGDLRENPALEAAFQEASECRNV</sequence>
<feature type="chain" id="PRO_5039120310" description="Small secreted protein" evidence="2">
    <location>
        <begin position="20"/>
        <end position="197"/>
    </location>
</feature>
<dbReference type="Proteomes" id="UP000198348">
    <property type="component" value="Unassembled WGS sequence"/>
</dbReference>
<feature type="signal peptide" evidence="2">
    <location>
        <begin position="1"/>
        <end position="19"/>
    </location>
</feature>
<protein>
    <recommendedName>
        <fullName evidence="5">Small secreted protein</fullName>
    </recommendedName>
</protein>
<name>A0A238VFC6_9PSEU</name>
<evidence type="ECO:0000313" key="3">
    <source>
        <dbReference type="EMBL" id="SNR33090.1"/>
    </source>
</evidence>
<evidence type="ECO:0008006" key="5">
    <source>
        <dbReference type="Google" id="ProtNLM"/>
    </source>
</evidence>
<evidence type="ECO:0000313" key="4">
    <source>
        <dbReference type="Proteomes" id="UP000198348"/>
    </source>
</evidence>
<keyword evidence="2" id="KW-0732">Signal</keyword>